<dbReference type="RefSeq" id="WP_057977195.1">
    <property type="nucleotide sequence ID" value="NZ_MZZJ01000010.1"/>
</dbReference>
<evidence type="ECO:0000313" key="1">
    <source>
        <dbReference type="EMBL" id="RXE50682.1"/>
    </source>
</evidence>
<dbReference type="EMBL" id="MZZJ01000010">
    <property type="protein sequence ID" value="RXE50682.1"/>
    <property type="molecule type" value="Genomic_DNA"/>
</dbReference>
<dbReference type="GeneID" id="86981926"/>
<name>A0A4Q0HQ67_PSEAZ</name>
<accession>A0A4Q0HQ67</accession>
<reference evidence="1 2" key="1">
    <citation type="submission" date="2017-03" db="EMBL/GenBank/DDBJ databases">
        <title>Pseudomonas azotoformans: Salt tolerant bacteria having multiple plant growth promoting attributes.</title>
        <authorList>
            <person name="Srivastava A.K."/>
            <person name="Sharma A."/>
            <person name="Srivastava A.K."/>
            <person name="Jamali H."/>
            <person name="Yadav J."/>
            <person name="Srivastava R."/>
            <person name="Kashyap P.L."/>
            <person name="Chakdar H."/>
            <person name="Saxena A.K."/>
        </authorList>
    </citation>
    <scope>NUCLEOTIDE SEQUENCE [LARGE SCALE GENOMIC DNA]</scope>
    <source>
        <strain evidence="1 2">SC 14</strain>
    </source>
</reference>
<sequence>MATLSKKQKAAIASRKANKELLCQRRAGVLAMPLPTFDALNNDGLITKEASKKPLTVTFDIGQFADDEGIDPAITRLAVHMRGKGATNWGAPMHMVDFNTASPVHEPIDQPFTRDIPAARLVEGEHEVGYVIHEGNSQTGLLRGAPLEVDLTPPEDPRHPAAPLFPAYLESKGEITEQDVEDHPAGMECTFRDYPISRRAGDDIEVFFSSEFSSQLSEPIDTFPVDDSLSFTLPWNLITGNKGGQNYLFYRLWDLAGNVSKDSVPARIELNLTPAPDPQEAYVPLALLPGDGLLDLQDLYEPNGVFIAIPEYENNLTDIDVIELTIGTQAPERFDVKLYLPFPLMLPVGSDTLLAHYGGGAGEIPMTIDYFVDRNGTSTDAPTHTIDVDFSAPGPAPGEDPENSLLARVRVFGVDPTKENELTDADFNRDATIETVLWSTPLPAPGTIIKWYWGDLAHQFDELTLTNEGGGDTLTRTVPWSIIREVGNRTLPVFYTLGWPTNDNTQRSLAQNVVVAANKVVLEEPRFVKATAFLACTDLNRATREATVRVPGNTVYFQEHMVVRCEFRVFSDITGDTQLGNTLALSSLPLTPDMVSNGFDIKIPYTALRPAARNSVDFHYFVPIPGEGEQPSVRAWTRTRFTDLNGFFCEEQPPTALEDGLVEQ</sequence>
<dbReference type="AlphaFoldDB" id="A0A4Q0HQ67"/>
<organism evidence="1 2">
    <name type="scientific">Pseudomonas azotoformans</name>
    <dbReference type="NCBI Taxonomy" id="47878"/>
    <lineage>
        <taxon>Bacteria</taxon>
        <taxon>Pseudomonadati</taxon>
        <taxon>Pseudomonadota</taxon>
        <taxon>Gammaproteobacteria</taxon>
        <taxon>Pseudomonadales</taxon>
        <taxon>Pseudomonadaceae</taxon>
        <taxon>Pseudomonas</taxon>
    </lineage>
</organism>
<dbReference type="Proteomes" id="UP000290481">
    <property type="component" value="Unassembled WGS sequence"/>
</dbReference>
<evidence type="ECO:0000313" key="2">
    <source>
        <dbReference type="Proteomes" id="UP000290481"/>
    </source>
</evidence>
<comment type="caution">
    <text evidence="1">The sequence shown here is derived from an EMBL/GenBank/DDBJ whole genome shotgun (WGS) entry which is preliminary data.</text>
</comment>
<protein>
    <submittedName>
        <fullName evidence="1">Uncharacterized protein</fullName>
    </submittedName>
</protein>
<gene>
    <name evidence="1" type="ORF">B4O85_22690</name>
</gene>
<proteinExistence type="predicted"/>